<accession>A0A1B1VZI7</accession>
<feature type="region of interest" description="Disordered" evidence="1">
    <location>
        <begin position="1"/>
        <end position="90"/>
    </location>
</feature>
<organism evidence="2">
    <name type="scientific">Scirtes sp. BT0045</name>
    <dbReference type="NCBI Taxonomy" id="1541295"/>
    <lineage>
        <taxon>Eukaryota</taxon>
        <taxon>Metazoa</taxon>
        <taxon>Ecdysozoa</taxon>
        <taxon>Arthropoda</taxon>
        <taxon>Hexapoda</taxon>
        <taxon>Insecta</taxon>
        <taxon>Pterygota</taxon>
        <taxon>Neoptera</taxon>
        <taxon>Endopterygota</taxon>
        <taxon>Coleoptera</taxon>
        <taxon>Polyphaga</taxon>
        <taxon>Elateriformia</taxon>
        <taxon>Scirtoidea</taxon>
        <taxon>Scirtidae</taxon>
        <taxon>Scirtes</taxon>
    </lineage>
</organism>
<reference evidence="2" key="1">
    <citation type="journal article" date="2015" name="Syst. Entomol.">
        <title>The beetle tree of life reveals that Coleoptera survived end-Permian mass extinction to diversify during the Cretaceous terrestrial revolution.</title>
        <authorList>
            <person name="McKenna D.D."/>
            <person name="Wild A.L."/>
            <person name="Kandad K."/>
            <person name="Bellamy C.L."/>
            <person name="Beutel R.G."/>
            <person name="Caterino M.S."/>
            <person name="Farnum C.W."/>
            <person name="Hawks D.C."/>
            <person name="Ivie M.A."/>
            <person name="Jameson M.L."/>
            <person name="Leschen R.A.B."/>
            <person name="Marvaldi A.E."/>
            <person name="McHugh J.V."/>
            <person name="Newton A.F."/>
            <person name="Robertson J.A."/>
            <person name="Thayer M.K."/>
            <person name="Whiting M.F."/>
            <person name="Lawrence J.F."/>
            <person name="Slipinski A."/>
            <person name="Maddison D.R."/>
            <person name="Farrell B.D."/>
        </authorList>
    </citation>
    <scope>NUCLEOTIDE SEQUENCE</scope>
</reference>
<protein>
    <submittedName>
        <fullName evidence="2">Wingless</fullName>
    </submittedName>
</protein>
<evidence type="ECO:0000313" key="2">
    <source>
        <dbReference type="EMBL" id="ANW45189.1"/>
    </source>
</evidence>
<proteinExistence type="predicted"/>
<evidence type="ECO:0000256" key="1">
    <source>
        <dbReference type="SAM" id="MobiDB-lite"/>
    </source>
</evidence>
<feature type="compositionally biased region" description="Low complexity" evidence="1">
    <location>
        <begin position="36"/>
        <end position="54"/>
    </location>
</feature>
<sequence>RLLHGENVLDASAELPRGRRQAEGPLRRSVPHHGQQLRQRTQQQQRPQPQQQSGRKQHPQSEAQRPGPAEEVRLPIQTVQSGVQAAGRQGPHLLRALARLLRPESAAGHRGHPRQAVQRHVHRGGRMRSDVLRTRVQDSGDRRQRTLCMY</sequence>
<dbReference type="AlphaFoldDB" id="A0A1B1VZI7"/>
<dbReference type="EMBL" id="KP813576">
    <property type="protein sequence ID" value="ANW45189.1"/>
    <property type="molecule type" value="Genomic_DNA"/>
</dbReference>
<feature type="compositionally biased region" description="Basic and acidic residues" evidence="1">
    <location>
        <begin position="16"/>
        <end position="26"/>
    </location>
</feature>
<name>A0A1B1VZI7_9COLE</name>
<feature type="non-terminal residue" evidence="2">
    <location>
        <position position="150"/>
    </location>
</feature>
<feature type="non-terminal residue" evidence="2">
    <location>
        <position position="1"/>
    </location>
</feature>